<dbReference type="Pfam" id="PF09697">
    <property type="entry name" value="Porph_ging"/>
    <property type="match status" value="1"/>
</dbReference>
<comment type="caution">
    <text evidence="2">The sequence shown here is derived from an EMBL/GenBank/DDBJ whole genome shotgun (WGS) entry which is preliminary data.</text>
</comment>
<reference evidence="2 3" key="1">
    <citation type="submission" date="2019-06" db="EMBL/GenBank/DDBJ databases">
        <title>Flavobacterium sp. MaA-Y11 from geoumgang.</title>
        <authorList>
            <person name="Jeong S."/>
        </authorList>
    </citation>
    <scope>NUCLEOTIDE SEQUENCE [LARGE SCALE GENOMIC DNA]</scope>
    <source>
        <strain evidence="2 3">MaA-Y11</strain>
    </source>
</reference>
<evidence type="ECO:0000256" key="1">
    <source>
        <dbReference type="SAM" id="SignalP"/>
    </source>
</evidence>
<dbReference type="InterPro" id="IPR005901">
    <property type="entry name" value="GLPGLI"/>
</dbReference>
<dbReference type="RefSeq" id="WP_140001130.1">
    <property type="nucleotide sequence ID" value="NZ_VFJE01000055.1"/>
</dbReference>
<evidence type="ECO:0000313" key="2">
    <source>
        <dbReference type="EMBL" id="TPD66969.1"/>
    </source>
</evidence>
<keyword evidence="1" id="KW-0732">Signal</keyword>
<evidence type="ECO:0000313" key="3">
    <source>
        <dbReference type="Proteomes" id="UP000319175"/>
    </source>
</evidence>
<feature type="signal peptide" evidence="1">
    <location>
        <begin position="1"/>
        <end position="19"/>
    </location>
</feature>
<dbReference type="Proteomes" id="UP000319175">
    <property type="component" value="Unassembled WGS sequence"/>
</dbReference>
<dbReference type="NCBIfam" id="TIGR01200">
    <property type="entry name" value="GLPGLI"/>
    <property type="match status" value="1"/>
</dbReference>
<keyword evidence="3" id="KW-1185">Reference proteome</keyword>
<dbReference type="AlphaFoldDB" id="A0A501Q256"/>
<sequence>MKTFLFTLFATALTSFAFAQDQDKVLIRVKYAFSHLPDTTNRENYYKETMMLIAGKNASVYLSYDKIQQDIEARNAFEKQSRQQANVEVPTFISPPKKKPTNSMEIFYFANQHKFFIKEQLVAFYLTEEKVEKIDWKITADTQVIEGLKCKKATGYFRGRNWTAWFTEELPFSSGPWKLVGLPGLIIDAYDEDSEVSFVFLGLEKIDEKAKSIQNTSNDFTVKKIGSSNVLSQTEIQLPTDAIKATPQEIKKLKEARDKDPKKFIKTQMELVGLGGLKQISPGKMGIPAQIPVFNNPIERSKTLSPNP</sequence>
<dbReference type="EMBL" id="VFJE01000055">
    <property type="protein sequence ID" value="TPD66969.1"/>
    <property type="molecule type" value="Genomic_DNA"/>
</dbReference>
<dbReference type="OrthoDB" id="1440774at2"/>
<organism evidence="2 3">
    <name type="scientific">Flavobacterium microcysteis</name>
    <dbReference type="NCBI Taxonomy" id="2596891"/>
    <lineage>
        <taxon>Bacteria</taxon>
        <taxon>Pseudomonadati</taxon>
        <taxon>Bacteroidota</taxon>
        <taxon>Flavobacteriia</taxon>
        <taxon>Flavobacteriales</taxon>
        <taxon>Flavobacteriaceae</taxon>
        <taxon>Flavobacterium</taxon>
    </lineage>
</organism>
<gene>
    <name evidence="2" type="ORF">FJA49_11855</name>
</gene>
<name>A0A501Q256_9FLAO</name>
<protein>
    <submittedName>
        <fullName evidence="2">GLPGLI family protein</fullName>
    </submittedName>
</protein>
<accession>A0A501Q256</accession>
<proteinExistence type="predicted"/>
<feature type="chain" id="PRO_5021480631" evidence="1">
    <location>
        <begin position="20"/>
        <end position="308"/>
    </location>
</feature>